<dbReference type="PROSITE" id="PS51383">
    <property type="entry name" value="YJEF_C_3"/>
    <property type="match status" value="1"/>
</dbReference>
<evidence type="ECO:0000256" key="7">
    <source>
        <dbReference type="ARBA" id="ARBA00022840"/>
    </source>
</evidence>
<comment type="catalytic activity">
    <reaction evidence="2 18 19">
        <text>(6R)-NADPHX = (6S)-NADPHX</text>
        <dbReference type="Rhea" id="RHEA:32227"/>
        <dbReference type="ChEBI" id="CHEBI:64076"/>
        <dbReference type="ChEBI" id="CHEBI:64077"/>
        <dbReference type="EC" id="5.1.99.6"/>
    </reaction>
</comment>
<evidence type="ECO:0000256" key="14">
    <source>
        <dbReference type="ARBA" id="ARBA00025153"/>
    </source>
</evidence>
<dbReference type="InterPro" id="IPR000631">
    <property type="entry name" value="CARKD"/>
</dbReference>
<reference evidence="23 25" key="2">
    <citation type="journal article" date="2018" name="Syst. Appl. Microbiol.">
        <title>Characterization and high-quality draft genome sequence of Herbivorax saccincola A7, an anaerobic, alkaliphilic, thermophilic, cellulolytic, and xylanolytic bacterium.</title>
        <authorList>
            <person name="Aikawa S."/>
            <person name="Baramee S."/>
            <person name="Sermsathanaswadi J."/>
            <person name="Thianheng P."/>
            <person name="Tachaapaikoon C."/>
            <person name="Shikata A."/>
            <person name="Waeonukul R."/>
            <person name="Pason P."/>
            <person name="Ratanakhanokchai K."/>
            <person name="Kosugi A."/>
        </authorList>
    </citation>
    <scope>NUCLEOTIDE SEQUENCE [LARGE SCALE GENOMIC DNA]</scope>
    <source>
        <strain evidence="23 25">A7</strain>
    </source>
</reference>
<dbReference type="HAMAP" id="MF_01965">
    <property type="entry name" value="NADHX_dehydratase"/>
    <property type="match status" value="1"/>
</dbReference>
<comment type="function">
    <text evidence="14 19">Bifunctional enzyme that catalyzes the epimerization of the S- and R-forms of NAD(P)HX and the dehydration of the S-form of NAD(P)HX at the expense of ADP, which is converted to AMP. This allows the repair of both epimers of NAD(P)HX, a damaged form of NAD(P)H that is a result of enzymatic or heat-dependent hydration.</text>
</comment>
<accession>A0A2K9ET35</accession>
<dbReference type="PROSITE" id="PS01050">
    <property type="entry name" value="YJEF_C_2"/>
    <property type="match status" value="1"/>
</dbReference>
<comment type="catalytic activity">
    <reaction evidence="16 17 19">
        <text>(6S)-NADPHX + ADP = AMP + phosphate + NADPH + H(+)</text>
        <dbReference type="Rhea" id="RHEA:32235"/>
        <dbReference type="ChEBI" id="CHEBI:15378"/>
        <dbReference type="ChEBI" id="CHEBI:43474"/>
        <dbReference type="ChEBI" id="CHEBI:57783"/>
        <dbReference type="ChEBI" id="CHEBI:64076"/>
        <dbReference type="ChEBI" id="CHEBI:456215"/>
        <dbReference type="ChEBI" id="CHEBI:456216"/>
        <dbReference type="EC" id="4.2.1.136"/>
    </reaction>
</comment>
<comment type="cofactor">
    <cofactor evidence="17">
        <name>Mg(2+)</name>
        <dbReference type="ChEBI" id="CHEBI:18420"/>
    </cofactor>
</comment>
<comment type="function">
    <text evidence="17">Catalyzes the dehydration of the S-form of NAD(P)HX at the expense of ADP, which is converted to AMP. Together with NAD(P)HX epimerase, which catalyzes the epimerization of the S- and R-forms, the enzyme allows the repair of both epimers of NAD(P)HX, a damaged form of NAD(P)H that is a result of enzymatic or heat-dependent hydration.</text>
</comment>
<dbReference type="Proteomes" id="UP000239720">
    <property type="component" value="Unassembled WGS sequence"/>
</dbReference>
<dbReference type="GO" id="GO:0005524">
    <property type="term" value="F:ATP binding"/>
    <property type="evidence" value="ECO:0007669"/>
    <property type="project" value="UniProtKB-UniRule"/>
</dbReference>
<keyword evidence="12 17" id="KW-0456">Lyase</keyword>
<evidence type="ECO:0000259" key="21">
    <source>
        <dbReference type="PROSITE" id="PS51385"/>
    </source>
</evidence>
<dbReference type="OrthoDB" id="9806925at2"/>
<organism evidence="22 24">
    <name type="scientific">Acetivibrio saccincola</name>
    <dbReference type="NCBI Taxonomy" id="1677857"/>
    <lineage>
        <taxon>Bacteria</taxon>
        <taxon>Bacillati</taxon>
        <taxon>Bacillota</taxon>
        <taxon>Clostridia</taxon>
        <taxon>Eubacteriales</taxon>
        <taxon>Oscillospiraceae</taxon>
        <taxon>Acetivibrio</taxon>
    </lineage>
</organism>
<dbReference type="NCBIfam" id="TIGR00196">
    <property type="entry name" value="yjeF_cterm"/>
    <property type="match status" value="1"/>
</dbReference>
<feature type="binding site" evidence="18">
    <location>
        <begin position="135"/>
        <end position="141"/>
    </location>
    <ligand>
        <name>(6S)-NADPHX</name>
        <dbReference type="ChEBI" id="CHEBI:64076"/>
    </ligand>
</feature>
<feature type="binding site" evidence="17">
    <location>
        <position position="337"/>
    </location>
    <ligand>
        <name>(6S)-NADPHX</name>
        <dbReference type="ChEBI" id="CHEBI:64076"/>
    </ligand>
</feature>
<evidence type="ECO:0000256" key="6">
    <source>
        <dbReference type="ARBA" id="ARBA00022741"/>
    </source>
</evidence>
<dbReference type="EC" id="4.2.1.136" evidence="19"/>
<dbReference type="GO" id="GO:0110051">
    <property type="term" value="P:metabolite repair"/>
    <property type="evidence" value="ECO:0007669"/>
    <property type="project" value="TreeGrafter"/>
</dbReference>
<reference evidence="22 24" key="1">
    <citation type="submission" date="2017-12" db="EMBL/GenBank/DDBJ databases">
        <title>Complete genome sequence of Herbivorax saccincola GGR1, a novel Cellulosome-producing hydrolytic bacterium in a thermophilic biogas plant, established by Illumina and Nanopore MinION sequencing.</title>
        <authorList>
            <person name="Pechtl A."/>
            <person name="Ruckert C."/>
            <person name="Koeck D.E."/>
            <person name="Maus I."/>
            <person name="Winkler A."/>
            <person name="Kalinowski J."/>
            <person name="Puhler A."/>
            <person name="Schwarz W.W."/>
            <person name="Zverlov V.V."/>
            <person name="Schluter A."/>
            <person name="Liebl W."/>
        </authorList>
    </citation>
    <scope>NUCLEOTIDE SEQUENCE [LARGE SCALE GENOMIC DNA]</scope>
    <source>
        <strain evidence="22">GGR1</strain>
        <strain evidence="24">SR1</strain>
    </source>
</reference>
<feature type="binding site" evidence="18">
    <location>
        <position position="164"/>
    </location>
    <ligand>
        <name>(6S)-NADPHX</name>
        <dbReference type="ChEBI" id="CHEBI:64076"/>
    </ligand>
</feature>
<evidence type="ECO:0000313" key="25">
    <source>
        <dbReference type="Proteomes" id="UP000239720"/>
    </source>
</evidence>
<comment type="subunit">
    <text evidence="17">Homotetramer.</text>
</comment>
<comment type="similarity">
    <text evidence="3 19">In the N-terminal section; belongs to the NnrE/AIBP family.</text>
</comment>
<comment type="function">
    <text evidence="18">Catalyzes the epimerization of the S- and R-forms of NAD(P)HX, a damaged form of NAD(P)H that is a result of enzymatic or heat-dependent hydration. This is a prerequisite for the S-specific NAD(P)H-hydrate dehydratase to allow the repair of both epimers of NAD(P)HX.</text>
</comment>
<feature type="binding site" evidence="17">
    <location>
        <position position="454"/>
    </location>
    <ligand>
        <name>AMP</name>
        <dbReference type="ChEBI" id="CHEBI:456215"/>
    </ligand>
</feature>
<keyword evidence="9 18" id="KW-0630">Potassium</keyword>
<dbReference type="Gene3D" id="3.40.50.10260">
    <property type="entry name" value="YjeF N-terminal domain"/>
    <property type="match status" value="1"/>
</dbReference>
<feature type="binding site" evidence="17">
    <location>
        <position position="388"/>
    </location>
    <ligand>
        <name>(6S)-NADPHX</name>
        <dbReference type="ChEBI" id="CHEBI:64076"/>
    </ligand>
</feature>
<evidence type="ECO:0000256" key="16">
    <source>
        <dbReference type="ARBA" id="ARBA00049209"/>
    </source>
</evidence>
<comment type="caution">
    <text evidence="18">Lacks conserved residue(s) required for the propagation of feature annotation.</text>
</comment>
<protein>
    <recommendedName>
        <fullName evidence="19">Bifunctional NAD(P)H-hydrate repair enzyme</fullName>
    </recommendedName>
    <alternativeName>
        <fullName evidence="19">Nicotinamide nucleotide repair protein</fullName>
    </alternativeName>
    <domain>
        <recommendedName>
            <fullName evidence="19">ADP-dependent (S)-NAD(P)H-hydrate dehydratase</fullName>
            <ecNumber evidence="19">4.2.1.136</ecNumber>
        </recommendedName>
        <alternativeName>
            <fullName evidence="19">ADP-dependent NAD(P)HX dehydratase</fullName>
        </alternativeName>
    </domain>
    <domain>
        <recommendedName>
            <fullName evidence="19">NAD(P)H-hydrate epimerase</fullName>
            <ecNumber evidence="19">5.1.99.6</ecNumber>
        </recommendedName>
    </domain>
</protein>
<evidence type="ECO:0000256" key="10">
    <source>
        <dbReference type="ARBA" id="ARBA00023027"/>
    </source>
</evidence>
<evidence type="ECO:0000256" key="9">
    <source>
        <dbReference type="ARBA" id="ARBA00022958"/>
    </source>
</evidence>
<dbReference type="PANTHER" id="PTHR12592:SF0">
    <property type="entry name" value="ATP-DEPENDENT (S)-NAD(P)H-HYDRATE DEHYDRATASE"/>
    <property type="match status" value="1"/>
</dbReference>
<keyword evidence="13" id="KW-0511">Multifunctional enzyme</keyword>
<dbReference type="SUPFAM" id="SSF64153">
    <property type="entry name" value="YjeF N-terminal domain-like"/>
    <property type="match status" value="1"/>
</dbReference>
<dbReference type="SUPFAM" id="SSF53613">
    <property type="entry name" value="Ribokinase-like"/>
    <property type="match status" value="1"/>
</dbReference>
<feature type="binding site" evidence="18">
    <location>
        <position position="131"/>
    </location>
    <ligand>
        <name>K(+)</name>
        <dbReference type="ChEBI" id="CHEBI:29103"/>
    </ligand>
</feature>
<dbReference type="HAMAP" id="MF_01966">
    <property type="entry name" value="NADHX_epimerase"/>
    <property type="match status" value="1"/>
</dbReference>
<dbReference type="InterPro" id="IPR004443">
    <property type="entry name" value="YjeF_N_dom"/>
</dbReference>
<evidence type="ECO:0000256" key="2">
    <source>
        <dbReference type="ARBA" id="ARBA00000909"/>
    </source>
</evidence>
<dbReference type="EMBL" id="CP025197">
    <property type="protein sequence ID" value="AUG58710.1"/>
    <property type="molecule type" value="Genomic_DNA"/>
</dbReference>
<dbReference type="AlphaFoldDB" id="A0A2K9ET35"/>
<evidence type="ECO:0000256" key="18">
    <source>
        <dbReference type="HAMAP-Rule" id="MF_01966"/>
    </source>
</evidence>
<feature type="domain" description="YjeF C-terminal" evidence="20">
    <location>
        <begin position="231"/>
        <end position="514"/>
    </location>
</feature>
<keyword evidence="8 17" id="KW-0521">NADP</keyword>
<evidence type="ECO:0000256" key="4">
    <source>
        <dbReference type="ARBA" id="ARBA00009524"/>
    </source>
</evidence>
<keyword evidence="11 18" id="KW-0413">Isomerase</keyword>
<comment type="similarity">
    <text evidence="18">Belongs to the NnrE/AIBP family.</text>
</comment>
<gene>
    <name evidence="22" type="primary">nnr</name>
    <name evidence="17" type="synonym">nnrD</name>
    <name evidence="18" type="synonym">nnrE</name>
    <name evidence="23" type="ORF">B9R14_05085</name>
    <name evidence="22" type="ORF">HVS_14245</name>
</gene>
<evidence type="ECO:0000313" key="23">
    <source>
        <dbReference type="EMBL" id="PQQ66187.1"/>
    </source>
</evidence>
<dbReference type="PANTHER" id="PTHR12592">
    <property type="entry name" value="ATP-DEPENDENT (S)-NAD(P)H-HYDRATE DEHYDRATASE FAMILY MEMBER"/>
    <property type="match status" value="1"/>
</dbReference>
<feature type="binding site" evidence="17">
    <location>
        <position position="266"/>
    </location>
    <ligand>
        <name>(6S)-NADPHX</name>
        <dbReference type="ChEBI" id="CHEBI:64076"/>
    </ligand>
</feature>
<keyword evidence="6 17" id="KW-0547">Nucleotide-binding</keyword>
<name>A0A2K9ET35_9FIRM</name>
<comment type="catalytic activity">
    <reaction evidence="1 18 19">
        <text>(6R)-NADHX = (6S)-NADHX</text>
        <dbReference type="Rhea" id="RHEA:32215"/>
        <dbReference type="ChEBI" id="CHEBI:64074"/>
        <dbReference type="ChEBI" id="CHEBI:64075"/>
        <dbReference type="EC" id="5.1.99.6"/>
    </reaction>
</comment>
<comment type="similarity">
    <text evidence="4 19">In the C-terminal section; belongs to the NnrD/CARKD family.</text>
</comment>
<keyword evidence="5 18" id="KW-0479">Metal-binding</keyword>
<dbReference type="PROSITE" id="PS51385">
    <property type="entry name" value="YJEF_N"/>
    <property type="match status" value="1"/>
</dbReference>
<evidence type="ECO:0000256" key="15">
    <source>
        <dbReference type="ARBA" id="ARBA00048238"/>
    </source>
</evidence>
<dbReference type="InterPro" id="IPR030677">
    <property type="entry name" value="Nnr"/>
</dbReference>
<dbReference type="CDD" id="cd01171">
    <property type="entry name" value="YXKO-related"/>
    <property type="match status" value="1"/>
</dbReference>
<dbReference type="RefSeq" id="WP_101303332.1">
    <property type="nucleotide sequence ID" value="NZ_CP025197.1"/>
</dbReference>
<dbReference type="Pfam" id="PF03853">
    <property type="entry name" value="YjeF_N"/>
    <property type="match status" value="1"/>
</dbReference>
<dbReference type="EC" id="5.1.99.6" evidence="19"/>
<evidence type="ECO:0000256" key="8">
    <source>
        <dbReference type="ARBA" id="ARBA00022857"/>
    </source>
</evidence>
<dbReference type="Gene3D" id="3.40.1190.20">
    <property type="match status" value="1"/>
</dbReference>
<evidence type="ECO:0000256" key="1">
    <source>
        <dbReference type="ARBA" id="ARBA00000013"/>
    </source>
</evidence>
<evidence type="ECO:0000256" key="13">
    <source>
        <dbReference type="ARBA" id="ARBA00023268"/>
    </source>
</evidence>
<comment type="catalytic activity">
    <reaction evidence="15 17 19">
        <text>(6S)-NADHX + ADP = AMP + phosphate + NADH + H(+)</text>
        <dbReference type="Rhea" id="RHEA:32223"/>
        <dbReference type="ChEBI" id="CHEBI:15378"/>
        <dbReference type="ChEBI" id="CHEBI:43474"/>
        <dbReference type="ChEBI" id="CHEBI:57945"/>
        <dbReference type="ChEBI" id="CHEBI:64074"/>
        <dbReference type="ChEBI" id="CHEBI:456215"/>
        <dbReference type="ChEBI" id="CHEBI:456216"/>
        <dbReference type="EC" id="4.2.1.136"/>
    </reaction>
</comment>
<dbReference type="InterPro" id="IPR029056">
    <property type="entry name" value="Ribokinase-like"/>
</dbReference>
<evidence type="ECO:0000313" key="24">
    <source>
        <dbReference type="Proteomes" id="UP000233534"/>
    </source>
</evidence>
<dbReference type="Proteomes" id="UP000233534">
    <property type="component" value="Chromosome"/>
</dbReference>
<keyword evidence="10 17" id="KW-0520">NAD</keyword>
<evidence type="ECO:0000256" key="12">
    <source>
        <dbReference type="ARBA" id="ARBA00023239"/>
    </source>
</evidence>
<dbReference type="GO" id="GO:0052856">
    <property type="term" value="F:NAD(P)HX epimerase activity"/>
    <property type="evidence" value="ECO:0007669"/>
    <property type="project" value="UniProtKB-UniRule"/>
</dbReference>
<feature type="binding site" evidence="18">
    <location>
        <begin position="59"/>
        <end position="63"/>
    </location>
    <ligand>
        <name>(6S)-NADPHX</name>
        <dbReference type="ChEBI" id="CHEBI:64076"/>
    </ligand>
</feature>
<feature type="binding site" evidence="18">
    <location>
        <position position="167"/>
    </location>
    <ligand>
        <name>K(+)</name>
        <dbReference type="ChEBI" id="CHEBI:29103"/>
    </ligand>
</feature>
<sequence length="516" mass="54936">MIAVTPAQMAGIDNFAITEMGIPGMVLMENAALSVVKEIEKDIDCIEGKRICLLAGKGNNGGDAFAIARHLYNKGAKVLVFLLAKKTEIKGDAKTNLDILGKMGIEVIEILDIRDLNDAKKYISHSHLIVDGIFGTGIKGNIPYLISQTINFINEKDIPVISVDIPSGINGETGEILGTCIKAYKTVTFGYAKVGLFVHPAAQYTGETVVADIGIPKNVVDKFDIKNYIIDDETVRKIIPKRYSDSNKGSYGKLLLLTGSRGMTGAGCLAGKAALRSGLGLLYLGVPASLTNVYDSILIESVTLPLEDDDTGYITKGCIESLKEYMAGVDVIALGPGLSTKGDVGDVVFSIVENSKVPLVIDADGINVISKNIEVLKKSNVPVVLTPHPGEMARLLGTSPEEVQKNRINVARDFSRKWNVITVLKGSRTIVALPDGSIYINTTGNSGMATGGTGDVLTGMIASFICQGAKVHEGAILGVYFHGLCGDNIAKTKGEYGIIAGDLVEEIPYVIKSRLM</sequence>
<feature type="binding site" evidence="18">
    <location>
        <position position="60"/>
    </location>
    <ligand>
        <name>K(+)</name>
        <dbReference type="ChEBI" id="CHEBI:29103"/>
    </ligand>
</feature>
<dbReference type="NCBIfam" id="TIGR00197">
    <property type="entry name" value="yjeF_nterm"/>
    <property type="match status" value="1"/>
</dbReference>
<dbReference type="GO" id="GO:0052855">
    <property type="term" value="F:ADP-dependent NAD(P)H-hydrate dehydratase activity"/>
    <property type="evidence" value="ECO:0007669"/>
    <property type="project" value="UniProtKB-UniRule"/>
</dbReference>
<dbReference type="GO" id="GO:0046872">
    <property type="term" value="F:metal ion binding"/>
    <property type="evidence" value="ECO:0007669"/>
    <property type="project" value="UniProtKB-UniRule"/>
</dbReference>
<evidence type="ECO:0000256" key="3">
    <source>
        <dbReference type="ARBA" id="ARBA00006001"/>
    </source>
</evidence>
<dbReference type="InterPro" id="IPR017953">
    <property type="entry name" value="Carbohydrate_kinase_pred_CS"/>
</dbReference>
<dbReference type="InterPro" id="IPR036652">
    <property type="entry name" value="YjeF_N_dom_sf"/>
</dbReference>
<dbReference type="KEGG" id="hsc:HVS_14245"/>
<keyword evidence="24" id="KW-1185">Reference proteome</keyword>
<dbReference type="EMBL" id="NEMB01000003">
    <property type="protein sequence ID" value="PQQ66187.1"/>
    <property type="molecule type" value="Genomic_DNA"/>
</dbReference>
<evidence type="ECO:0000256" key="5">
    <source>
        <dbReference type="ARBA" id="ARBA00022723"/>
    </source>
</evidence>
<evidence type="ECO:0000259" key="20">
    <source>
        <dbReference type="PROSITE" id="PS51383"/>
    </source>
</evidence>
<keyword evidence="7 17" id="KW-0067">ATP-binding</keyword>
<proteinExistence type="inferred from homology"/>
<evidence type="ECO:0000256" key="19">
    <source>
        <dbReference type="PIRNR" id="PIRNR017184"/>
    </source>
</evidence>
<feature type="binding site" evidence="17">
    <location>
        <begin position="425"/>
        <end position="429"/>
    </location>
    <ligand>
        <name>AMP</name>
        <dbReference type="ChEBI" id="CHEBI:456215"/>
    </ligand>
</feature>
<comment type="cofactor">
    <cofactor evidence="18 19">
        <name>K(+)</name>
        <dbReference type="ChEBI" id="CHEBI:29103"/>
    </cofactor>
    <text evidence="18 19">Binds 1 potassium ion per subunit.</text>
</comment>
<evidence type="ECO:0000256" key="17">
    <source>
        <dbReference type="HAMAP-Rule" id="MF_01965"/>
    </source>
</evidence>
<evidence type="ECO:0000313" key="22">
    <source>
        <dbReference type="EMBL" id="AUG58710.1"/>
    </source>
</evidence>
<evidence type="ECO:0000256" key="11">
    <source>
        <dbReference type="ARBA" id="ARBA00023235"/>
    </source>
</evidence>
<dbReference type="GO" id="GO:0046496">
    <property type="term" value="P:nicotinamide nucleotide metabolic process"/>
    <property type="evidence" value="ECO:0007669"/>
    <property type="project" value="UniProtKB-UniRule"/>
</dbReference>
<dbReference type="Pfam" id="PF01256">
    <property type="entry name" value="Carb_kinase"/>
    <property type="match status" value="1"/>
</dbReference>
<comment type="similarity">
    <text evidence="17">Belongs to the NnrD/CARKD family.</text>
</comment>
<feature type="domain" description="YjeF N-terminal" evidence="21">
    <location>
        <begin position="9"/>
        <end position="221"/>
    </location>
</feature>
<feature type="binding site" evidence="17">
    <location>
        <position position="455"/>
    </location>
    <ligand>
        <name>(6S)-NADPHX</name>
        <dbReference type="ChEBI" id="CHEBI:64076"/>
    </ligand>
</feature>
<dbReference type="PIRSF" id="PIRSF017184">
    <property type="entry name" value="Nnr"/>
    <property type="match status" value="1"/>
</dbReference>